<evidence type="ECO:0000259" key="1">
    <source>
        <dbReference type="Pfam" id="PF12937"/>
    </source>
</evidence>
<dbReference type="AlphaFoldDB" id="A0A4Y7U2V9"/>
<proteinExistence type="predicted"/>
<dbReference type="InterPro" id="IPR001810">
    <property type="entry name" value="F-box_dom"/>
</dbReference>
<dbReference type="EMBL" id="QPFP01000001">
    <property type="protein sequence ID" value="TEB40179.1"/>
    <property type="molecule type" value="Genomic_DNA"/>
</dbReference>
<dbReference type="Pfam" id="PF12937">
    <property type="entry name" value="F-box-like"/>
    <property type="match status" value="1"/>
</dbReference>
<evidence type="ECO:0000313" key="2">
    <source>
        <dbReference type="EMBL" id="TEB40179.1"/>
    </source>
</evidence>
<dbReference type="Proteomes" id="UP000298030">
    <property type="component" value="Unassembled WGS sequence"/>
</dbReference>
<name>A0A4Y7U2V9_COPMI</name>
<comment type="caution">
    <text evidence="2">The sequence shown here is derived from an EMBL/GenBank/DDBJ whole genome shotgun (WGS) entry which is preliminary data.</text>
</comment>
<dbReference type="InterPro" id="IPR036047">
    <property type="entry name" value="F-box-like_dom_sf"/>
</dbReference>
<sequence>MPPSARTPRADCHLATTNAPASAEDSAHIQELLDDINKEEGDLHLKMSELDTQSEAIQCRLQELDRERAYHKPMISPLRRLPPELLGEIFGHALHNHHLRQQTLARLCRVCQSWREAAHIMPTFWQDLIVDPSLPSLSYGGVHNWVLRAKSLPVRMHVWARECGNGAGYGGGRTRNACRGQADCHFSKPVLAKILRETPSLSSVSFSCPTPECLKNLASSLATFGTSSLPSSWDSVESVGIMAIWEAEWVNIPPETFLFLPKSMSTLKLCLGPWDYASRRSWTLFHTAPEIDIPESKLEHLTSLDLTCDWTGDNILRLLRKCTQLKTMRLDLDGGNFSHWGPHSEIQEGLFDNGSTLPELHTLVLENVNCNSIHSLKLIKIPGIQNLTITLGRADHYSDVIARGQDAYLASFVTGDQPTPSTLETLCIRGGVFMKDALFHTVKDLASLNRLTLVDTVFDMHTFSKVSSLGLLPRLEALELLELHCDPNTFLGLQGFIEERGIKLTVSRCISA</sequence>
<dbReference type="Gene3D" id="1.20.1280.50">
    <property type="match status" value="1"/>
</dbReference>
<dbReference type="SUPFAM" id="SSF52047">
    <property type="entry name" value="RNI-like"/>
    <property type="match status" value="1"/>
</dbReference>
<feature type="domain" description="F-box" evidence="1">
    <location>
        <begin position="79"/>
        <end position="128"/>
    </location>
</feature>
<protein>
    <recommendedName>
        <fullName evidence="1">F-box domain-containing protein</fullName>
    </recommendedName>
</protein>
<dbReference type="OrthoDB" id="2269034at2759"/>
<evidence type="ECO:0000313" key="3">
    <source>
        <dbReference type="Proteomes" id="UP000298030"/>
    </source>
</evidence>
<dbReference type="SUPFAM" id="SSF81383">
    <property type="entry name" value="F-box domain"/>
    <property type="match status" value="1"/>
</dbReference>
<dbReference type="InterPro" id="IPR032675">
    <property type="entry name" value="LRR_dom_sf"/>
</dbReference>
<organism evidence="2 3">
    <name type="scientific">Coprinellus micaceus</name>
    <name type="common">Glistening ink-cap mushroom</name>
    <name type="synonym">Coprinus micaceus</name>
    <dbReference type="NCBI Taxonomy" id="71717"/>
    <lineage>
        <taxon>Eukaryota</taxon>
        <taxon>Fungi</taxon>
        <taxon>Dikarya</taxon>
        <taxon>Basidiomycota</taxon>
        <taxon>Agaricomycotina</taxon>
        <taxon>Agaricomycetes</taxon>
        <taxon>Agaricomycetidae</taxon>
        <taxon>Agaricales</taxon>
        <taxon>Agaricineae</taxon>
        <taxon>Psathyrellaceae</taxon>
        <taxon>Coprinellus</taxon>
    </lineage>
</organism>
<keyword evidence="3" id="KW-1185">Reference proteome</keyword>
<gene>
    <name evidence="2" type="ORF">FA13DRAFT_1724411</name>
</gene>
<dbReference type="STRING" id="71717.A0A4Y7U2V9"/>
<dbReference type="Gene3D" id="3.80.10.10">
    <property type="entry name" value="Ribonuclease Inhibitor"/>
    <property type="match status" value="1"/>
</dbReference>
<accession>A0A4Y7U2V9</accession>
<reference evidence="2 3" key="1">
    <citation type="journal article" date="2019" name="Nat. Ecol. Evol.">
        <title>Megaphylogeny resolves global patterns of mushroom evolution.</title>
        <authorList>
            <person name="Varga T."/>
            <person name="Krizsan K."/>
            <person name="Foldi C."/>
            <person name="Dima B."/>
            <person name="Sanchez-Garcia M."/>
            <person name="Sanchez-Ramirez S."/>
            <person name="Szollosi G.J."/>
            <person name="Szarkandi J.G."/>
            <person name="Papp V."/>
            <person name="Albert L."/>
            <person name="Andreopoulos W."/>
            <person name="Angelini C."/>
            <person name="Antonin V."/>
            <person name="Barry K.W."/>
            <person name="Bougher N.L."/>
            <person name="Buchanan P."/>
            <person name="Buyck B."/>
            <person name="Bense V."/>
            <person name="Catcheside P."/>
            <person name="Chovatia M."/>
            <person name="Cooper J."/>
            <person name="Damon W."/>
            <person name="Desjardin D."/>
            <person name="Finy P."/>
            <person name="Geml J."/>
            <person name="Haridas S."/>
            <person name="Hughes K."/>
            <person name="Justo A."/>
            <person name="Karasinski D."/>
            <person name="Kautmanova I."/>
            <person name="Kiss B."/>
            <person name="Kocsube S."/>
            <person name="Kotiranta H."/>
            <person name="LaButti K.M."/>
            <person name="Lechner B.E."/>
            <person name="Liimatainen K."/>
            <person name="Lipzen A."/>
            <person name="Lukacs Z."/>
            <person name="Mihaltcheva S."/>
            <person name="Morgado L.N."/>
            <person name="Niskanen T."/>
            <person name="Noordeloos M.E."/>
            <person name="Ohm R.A."/>
            <person name="Ortiz-Santana B."/>
            <person name="Ovrebo C."/>
            <person name="Racz N."/>
            <person name="Riley R."/>
            <person name="Savchenko A."/>
            <person name="Shiryaev A."/>
            <person name="Soop K."/>
            <person name="Spirin V."/>
            <person name="Szebenyi C."/>
            <person name="Tomsovsky M."/>
            <person name="Tulloss R.E."/>
            <person name="Uehling J."/>
            <person name="Grigoriev I.V."/>
            <person name="Vagvolgyi C."/>
            <person name="Papp T."/>
            <person name="Martin F.M."/>
            <person name="Miettinen O."/>
            <person name="Hibbett D.S."/>
            <person name="Nagy L.G."/>
        </authorList>
    </citation>
    <scope>NUCLEOTIDE SEQUENCE [LARGE SCALE GENOMIC DNA]</scope>
    <source>
        <strain evidence="2 3">FP101781</strain>
    </source>
</reference>